<dbReference type="EMBL" id="ML977641">
    <property type="protein sequence ID" value="KAF1995297.1"/>
    <property type="molecule type" value="Genomic_DNA"/>
</dbReference>
<dbReference type="OrthoDB" id="5275938at2759"/>
<feature type="non-terminal residue" evidence="1">
    <location>
        <position position="1"/>
    </location>
</feature>
<organism evidence="1 2">
    <name type="scientific">Amniculicola lignicola CBS 123094</name>
    <dbReference type="NCBI Taxonomy" id="1392246"/>
    <lineage>
        <taxon>Eukaryota</taxon>
        <taxon>Fungi</taxon>
        <taxon>Dikarya</taxon>
        <taxon>Ascomycota</taxon>
        <taxon>Pezizomycotina</taxon>
        <taxon>Dothideomycetes</taxon>
        <taxon>Pleosporomycetidae</taxon>
        <taxon>Pleosporales</taxon>
        <taxon>Amniculicolaceae</taxon>
        <taxon>Amniculicola</taxon>
    </lineage>
</organism>
<sequence length="51" mass="5859">KINAQDIAFLTTVVYILRNAEVFRELMKALVLSYNSPYIALYCEQMESAIT</sequence>
<dbReference type="AlphaFoldDB" id="A0A6A5W263"/>
<accession>A0A6A5W263</accession>
<name>A0A6A5W263_9PLEO</name>
<evidence type="ECO:0000313" key="2">
    <source>
        <dbReference type="Proteomes" id="UP000799779"/>
    </source>
</evidence>
<reference evidence="1" key="1">
    <citation type="journal article" date="2020" name="Stud. Mycol.">
        <title>101 Dothideomycetes genomes: a test case for predicting lifestyles and emergence of pathogens.</title>
        <authorList>
            <person name="Haridas S."/>
            <person name="Albert R."/>
            <person name="Binder M."/>
            <person name="Bloem J."/>
            <person name="Labutti K."/>
            <person name="Salamov A."/>
            <person name="Andreopoulos B."/>
            <person name="Baker S."/>
            <person name="Barry K."/>
            <person name="Bills G."/>
            <person name="Bluhm B."/>
            <person name="Cannon C."/>
            <person name="Castanera R."/>
            <person name="Culley D."/>
            <person name="Daum C."/>
            <person name="Ezra D."/>
            <person name="Gonzalez J."/>
            <person name="Henrissat B."/>
            <person name="Kuo A."/>
            <person name="Liang C."/>
            <person name="Lipzen A."/>
            <person name="Lutzoni F."/>
            <person name="Magnuson J."/>
            <person name="Mondo S."/>
            <person name="Nolan M."/>
            <person name="Ohm R."/>
            <person name="Pangilinan J."/>
            <person name="Park H.-J."/>
            <person name="Ramirez L."/>
            <person name="Alfaro M."/>
            <person name="Sun H."/>
            <person name="Tritt A."/>
            <person name="Yoshinaga Y."/>
            <person name="Zwiers L.-H."/>
            <person name="Turgeon B."/>
            <person name="Goodwin S."/>
            <person name="Spatafora J."/>
            <person name="Crous P."/>
            <person name="Grigoriev I."/>
        </authorList>
    </citation>
    <scope>NUCLEOTIDE SEQUENCE</scope>
    <source>
        <strain evidence="1">CBS 123094</strain>
    </source>
</reference>
<keyword evidence="2" id="KW-1185">Reference proteome</keyword>
<gene>
    <name evidence="1" type="ORF">P154DRAFT_445740</name>
</gene>
<evidence type="ECO:0000313" key="1">
    <source>
        <dbReference type="EMBL" id="KAF1995297.1"/>
    </source>
</evidence>
<proteinExistence type="predicted"/>
<dbReference type="Proteomes" id="UP000799779">
    <property type="component" value="Unassembled WGS sequence"/>
</dbReference>
<protein>
    <submittedName>
        <fullName evidence="1">Uncharacterized protein</fullName>
    </submittedName>
</protein>